<dbReference type="OrthoDB" id="9792137at2"/>
<gene>
    <name evidence="3" type="ORF">BCY88_16975</name>
</gene>
<reference evidence="3 4" key="1">
    <citation type="submission" date="2016-07" db="EMBL/GenBank/DDBJ databases">
        <title>Genome analysis of Burkholderia fungorum ES3-20.</title>
        <authorList>
            <person name="Xu D."/>
            <person name="Yao R."/>
            <person name="Zheng S."/>
        </authorList>
    </citation>
    <scope>NUCLEOTIDE SEQUENCE [LARGE SCALE GENOMIC DNA]</scope>
    <source>
        <strain evidence="3 4">ES3-20</strain>
    </source>
</reference>
<evidence type="ECO:0000256" key="1">
    <source>
        <dbReference type="ARBA" id="ARBA00023239"/>
    </source>
</evidence>
<dbReference type="InterPro" id="IPR011234">
    <property type="entry name" value="Fumarylacetoacetase-like_C"/>
</dbReference>
<dbReference type="EMBL" id="MCAS01000003">
    <property type="protein sequence ID" value="RKF49868.1"/>
    <property type="molecule type" value="Genomic_DNA"/>
</dbReference>
<evidence type="ECO:0000259" key="2">
    <source>
        <dbReference type="Pfam" id="PF01557"/>
    </source>
</evidence>
<dbReference type="PANTHER" id="PTHR30143:SF0">
    <property type="entry name" value="2-KETO-4-PENTENOATE HYDRATASE"/>
    <property type="match status" value="1"/>
</dbReference>
<proteinExistence type="predicted"/>
<evidence type="ECO:0000313" key="4">
    <source>
        <dbReference type="Proteomes" id="UP000283709"/>
    </source>
</evidence>
<dbReference type="Proteomes" id="UP000283709">
    <property type="component" value="Unassembled WGS sequence"/>
</dbReference>
<comment type="caution">
    <text evidence="3">The sequence shown here is derived from an EMBL/GenBank/DDBJ whole genome shotgun (WGS) entry which is preliminary data.</text>
</comment>
<dbReference type="SUPFAM" id="SSF56529">
    <property type="entry name" value="FAH"/>
    <property type="match status" value="1"/>
</dbReference>
<dbReference type="InterPro" id="IPR036663">
    <property type="entry name" value="Fumarylacetoacetase_C_sf"/>
</dbReference>
<evidence type="ECO:0000313" key="3">
    <source>
        <dbReference type="EMBL" id="RKF49868.1"/>
    </source>
</evidence>
<organism evidence="3 4">
    <name type="scientific">Paraburkholderia fungorum</name>
    <dbReference type="NCBI Taxonomy" id="134537"/>
    <lineage>
        <taxon>Bacteria</taxon>
        <taxon>Pseudomonadati</taxon>
        <taxon>Pseudomonadota</taxon>
        <taxon>Betaproteobacteria</taxon>
        <taxon>Burkholderiales</taxon>
        <taxon>Burkholderiaceae</taxon>
        <taxon>Paraburkholderia</taxon>
    </lineage>
</organism>
<dbReference type="Pfam" id="PF01557">
    <property type="entry name" value="FAA_hydrolase"/>
    <property type="match status" value="1"/>
</dbReference>
<dbReference type="Gene3D" id="3.90.850.10">
    <property type="entry name" value="Fumarylacetoacetase-like, C-terminal domain"/>
    <property type="match status" value="1"/>
</dbReference>
<dbReference type="AlphaFoldDB" id="A0A3R7ICN8"/>
<dbReference type="GO" id="GO:0008684">
    <property type="term" value="F:2-oxopent-4-enoate hydratase activity"/>
    <property type="evidence" value="ECO:0007669"/>
    <property type="project" value="TreeGrafter"/>
</dbReference>
<keyword evidence="1" id="KW-0456">Lyase</keyword>
<protein>
    <submittedName>
        <fullName evidence="3">2-keto-4-pentenoate hydratase</fullName>
    </submittedName>
</protein>
<accession>A0A3R7ICN8</accession>
<dbReference type="InterPro" id="IPR050772">
    <property type="entry name" value="Hydratase-Decarb/MhpD_sf"/>
</dbReference>
<dbReference type="PANTHER" id="PTHR30143">
    <property type="entry name" value="ACID HYDRATASE"/>
    <property type="match status" value="1"/>
</dbReference>
<sequence>MTPQQIEQAAHALADAEHSGIYIAPPRETYDGISIEEAYAIQRINTERRIESGGRLVGCKIGLTSVAVQKQLGVDQPDFGMLFDDMGYGDGEPISMSRLTQPKIEAEIAFVIGRDLTTSNPTLHEVMNAIDYALPALEIVGSRIANWNIRIADTIADNASSSAYVLGTSPRKLSEFDVRLCGMVMERRGEPVSVGAGAACLGNPLNAVVWLARKMVEIGTPLRAGDLVLSGALGPMVTVAAGDIFQTRIHGLGSVRAVFESDISDISDGKEAR</sequence>
<dbReference type="GO" id="GO:0005737">
    <property type="term" value="C:cytoplasm"/>
    <property type="evidence" value="ECO:0007669"/>
    <property type="project" value="TreeGrafter"/>
</dbReference>
<feature type="domain" description="Fumarylacetoacetase-like C-terminal" evidence="2">
    <location>
        <begin position="74"/>
        <end position="257"/>
    </location>
</feature>
<name>A0A3R7ICN8_9BURK</name>
<dbReference type="RefSeq" id="WP_120343159.1">
    <property type="nucleotide sequence ID" value="NZ_MCAS01000003.1"/>
</dbReference>